<reference evidence="3" key="1">
    <citation type="journal article" date="2012" name="Proc. Natl. Acad. Sci. U.S.A.">
        <title>Antigenic diversity is generated by distinct evolutionary mechanisms in African trypanosome species.</title>
        <authorList>
            <person name="Jackson A.P."/>
            <person name="Berry A."/>
            <person name="Aslett M."/>
            <person name="Allison H.C."/>
            <person name="Burton P."/>
            <person name="Vavrova-Anderson J."/>
            <person name="Brown R."/>
            <person name="Browne H."/>
            <person name="Corton N."/>
            <person name="Hauser H."/>
            <person name="Gamble J."/>
            <person name="Gilderthorp R."/>
            <person name="Marcello L."/>
            <person name="McQuillan J."/>
            <person name="Otto T.D."/>
            <person name="Quail M.A."/>
            <person name="Sanders M.J."/>
            <person name="van Tonder A."/>
            <person name="Ginger M.L."/>
            <person name="Field M.C."/>
            <person name="Barry J.D."/>
            <person name="Hertz-Fowler C."/>
            <person name="Berriman M."/>
        </authorList>
    </citation>
    <scope>NUCLEOTIDE SEQUENCE</scope>
    <source>
        <strain evidence="3">Y486</strain>
    </source>
</reference>
<keyword evidence="2" id="KW-0472">Membrane</keyword>
<keyword evidence="2" id="KW-0812">Transmembrane</keyword>
<dbReference type="AlphaFoldDB" id="G0U1Q0"/>
<keyword evidence="2" id="KW-1133">Transmembrane helix</keyword>
<dbReference type="VEuPathDB" id="TriTrypDB:TvY486_0806140"/>
<evidence type="ECO:0008006" key="4">
    <source>
        <dbReference type="Google" id="ProtNLM"/>
    </source>
</evidence>
<feature type="region of interest" description="Disordered" evidence="1">
    <location>
        <begin position="1"/>
        <end position="21"/>
    </location>
</feature>
<gene>
    <name evidence="3" type="ORF">TVY486_0806140</name>
</gene>
<organism evidence="3">
    <name type="scientific">Trypanosoma vivax (strain Y486)</name>
    <dbReference type="NCBI Taxonomy" id="1055687"/>
    <lineage>
        <taxon>Eukaryota</taxon>
        <taxon>Discoba</taxon>
        <taxon>Euglenozoa</taxon>
        <taxon>Kinetoplastea</taxon>
        <taxon>Metakinetoplastina</taxon>
        <taxon>Trypanosomatida</taxon>
        <taxon>Trypanosomatidae</taxon>
        <taxon>Trypanosoma</taxon>
        <taxon>Duttonella</taxon>
    </lineage>
</organism>
<proteinExistence type="predicted"/>
<evidence type="ECO:0000256" key="2">
    <source>
        <dbReference type="SAM" id="Phobius"/>
    </source>
</evidence>
<protein>
    <recommendedName>
        <fullName evidence="4">Transmembrane protein</fullName>
    </recommendedName>
</protein>
<accession>G0U1Q0</accession>
<feature type="transmembrane region" description="Helical" evidence="2">
    <location>
        <begin position="325"/>
        <end position="343"/>
    </location>
</feature>
<feature type="transmembrane region" description="Helical" evidence="2">
    <location>
        <begin position="349"/>
        <end position="372"/>
    </location>
</feature>
<dbReference type="EMBL" id="HE573024">
    <property type="protein sequence ID" value="CCC50007.1"/>
    <property type="molecule type" value="Genomic_DNA"/>
</dbReference>
<dbReference type="OMA" id="LPWWVLN"/>
<evidence type="ECO:0000256" key="1">
    <source>
        <dbReference type="SAM" id="MobiDB-lite"/>
    </source>
</evidence>
<sequence length="419" mass="46886">MAAAKQDTPTREAAELPFLGLNRPKGSGESYSSAGGGEVYFNPIDIFGYFWNYVRDEGARKNSFGLAISGPDLHTRPPRWLEDKNVAIDGTPLTDDERQTRNFWQAKYKRELDIGEAIQEVKQTRRMEESHDIIGSIAWMGRKLGLAEPLSEENARRKVEDRFRRLELERDADDTAGEDKNMKGRRSIGLGTPWKVLMESLETGKPVVRVANEYRPCVDYYGLDSFLDSRLSLIWFTTKCGIAMGIAQGAFKAVQAVNVDVQFLKASGVGVLSILNMSVFANVVKWGGNCALFASAFSVGDWVATVVKHSLLPSHDARRRSTSNYAVGLAASGATVGILPWWILCDVSYALRMSASGAFVGGLLGVTVGTVIERLVALNTARLDATKRELRRYEAVMQRQRDWVEEERERLRSQRHIWW</sequence>
<name>G0U1Q0_TRYVY</name>
<evidence type="ECO:0000313" key="3">
    <source>
        <dbReference type="EMBL" id="CCC50007.1"/>
    </source>
</evidence>